<sequence>SDNESEQMAFFTRNLSVTEIIHSAFPIEYPKTSPQGVATIFNISGWSNPM</sequence>
<name>A0A9W4TBX9_9GLOM</name>
<feature type="non-terminal residue" evidence="1">
    <location>
        <position position="50"/>
    </location>
</feature>
<feature type="non-terminal residue" evidence="1">
    <location>
        <position position="1"/>
    </location>
</feature>
<proteinExistence type="predicted"/>
<reference evidence="1" key="1">
    <citation type="submission" date="2022-08" db="EMBL/GenBank/DDBJ databases">
        <authorList>
            <person name="Kallberg Y."/>
            <person name="Tangrot J."/>
            <person name="Rosling A."/>
        </authorList>
    </citation>
    <scope>NUCLEOTIDE SEQUENCE</scope>
    <source>
        <strain evidence="1">Wild A</strain>
    </source>
</reference>
<comment type="caution">
    <text evidence="1">The sequence shown here is derived from an EMBL/GenBank/DDBJ whole genome shotgun (WGS) entry which is preliminary data.</text>
</comment>
<evidence type="ECO:0000313" key="2">
    <source>
        <dbReference type="Proteomes" id="UP001153678"/>
    </source>
</evidence>
<dbReference type="EMBL" id="CAMKVN010022895">
    <property type="protein sequence ID" value="CAI2199968.1"/>
    <property type="molecule type" value="Genomic_DNA"/>
</dbReference>
<dbReference type="AlphaFoldDB" id="A0A9W4TBX9"/>
<organism evidence="1 2">
    <name type="scientific">Funneliformis geosporum</name>
    <dbReference type="NCBI Taxonomy" id="1117311"/>
    <lineage>
        <taxon>Eukaryota</taxon>
        <taxon>Fungi</taxon>
        <taxon>Fungi incertae sedis</taxon>
        <taxon>Mucoromycota</taxon>
        <taxon>Glomeromycotina</taxon>
        <taxon>Glomeromycetes</taxon>
        <taxon>Glomerales</taxon>
        <taxon>Glomeraceae</taxon>
        <taxon>Funneliformis</taxon>
    </lineage>
</organism>
<accession>A0A9W4TBX9</accession>
<keyword evidence="2" id="KW-1185">Reference proteome</keyword>
<evidence type="ECO:0000313" key="1">
    <source>
        <dbReference type="EMBL" id="CAI2199968.1"/>
    </source>
</evidence>
<dbReference type="Proteomes" id="UP001153678">
    <property type="component" value="Unassembled WGS sequence"/>
</dbReference>
<dbReference type="OrthoDB" id="2366889at2759"/>
<gene>
    <name evidence="1" type="ORF">FWILDA_LOCUS19336</name>
</gene>
<protein>
    <submittedName>
        <fullName evidence="1">2975_t:CDS:1</fullName>
    </submittedName>
</protein>